<sequence length="100" mass="10491">MKSFQVENQILIQRLGSFFSTISAVALPSAEQHETVTCGSSFLESQQDVSFAITGAGSPHALVPHEDSALAVAAFLGVESPQLVPQLEAEPVDSYASGLT</sequence>
<dbReference type="EMBL" id="FM954973">
    <property type="protein sequence ID" value="CAV27250.1"/>
    <property type="molecule type" value="Genomic_DNA"/>
</dbReference>
<dbReference type="KEGG" id="vsp:VS_II1253"/>
<organism evidence="1 2">
    <name type="scientific">Vibrio atlanticus (strain LGP32)</name>
    <name type="common">Vibrio splendidus (strain Mel32)</name>
    <dbReference type="NCBI Taxonomy" id="575788"/>
    <lineage>
        <taxon>Bacteria</taxon>
        <taxon>Pseudomonadati</taxon>
        <taxon>Pseudomonadota</taxon>
        <taxon>Gammaproteobacteria</taxon>
        <taxon>Vibrionales</taxon>
        <taxon>Vibrionaceae</taxon>
        <taxon>Vibrio</taxon>
    </lineage>
</organism>
<proteinExistence type="predicted"/>
<accession>B7VT01</accession>
<dbReference type="Proteomes" id="UP000009100">
    <property type="component" value="Chromosome 2"/>
</dbReference>
<reference evidence="1 2" key="1">
    <citation type="submission" date="2009-02" db="EMBL/GenBank/DDBJ databases">
        <title>Vibrio splendidus str. LGP32 complete genome.</title>
        <authorList>
            <person name="Mazel D."/>
            <person name="Le Roux F."/>
        </authorList>
    </citation>
    <scope>NUCLEOTIDE SEQUENCE [LARGE SCALE GENOMIC DNA]</scope>
    <source>
        <strain evidence="1 2">LGP32</strain>
    </source>
</reference>
<dbReference type="HOGENOM" id="CLU_2304909_0_0_6"/>
<dbReference type="AlphaFoldDB" id="B7VT01"/>
<evidence type="ECO:0000313" key="1">
    <source>
        <dbReference type="EMBL" id="CAV27250.1"/>
    </source>
</evidence>
<gene>
    <name evidence="1" type="ordered locus">VS_II1253</name>
</gene>
<protein>
    <submittedName>
        <fullName evidence="1">Uncharacterized protein</fullName>
    </submittedName>
</protein>
<evidence type="ECO:0000313" key="2">
    <source>
        <dbReference type="Proteomes" id="UP000009100"/>
    </source>
</evidence>
<name>B7VT01_VIBA3</name>